<organism evidence="2">
    <name type="scientific">Naegleria gruberi</name>
    <name type="common">Amoeba</name>
    <dbReference type="NCBI Taxonomy" id="5762"/>
    <lineage>
        <taxon>Eukaryota</taxon>
        <taxon>Discoba</taxon>
        <taxon>Heterolobosea</taxon>
        <taxon>Tetramitia</taxon>
        <taxon>Eutetramitia</taxon>
        <taxon>Vahlkampfiidae</taxon>
        <taxon>Naegleria</taxon>
    </lineage>
</organism>
<dbReference type="GeneID" id="8852047"/>
<sequence>MFISTSTENDFVPQTERRKSLRKSLRLSVNLSNSGSAFEDKLLIFIRGKQQRNISLGVYPKQGLLLQVLREEFSDNRLSYFYDPVERKELDYNGLWETTTKTILVLEDGDDVNAHVYAFQKGDSTFGIHHTNQ</sequence>
<accession>D2VKL0</accession>
<protein>
    <submittedName>
        <fullName evidence="1">Predicted protein</fullName>
    </submittedName>
</protein>
<reference evidence="1 2" key="1">
    <citation type="journal article" date="2010" name="Cell">
        <title>The genome of Naegleria gruberi illuminates early eukaryotic versatility.</title>
        <authorList>
            <person name="Fritz-Laylin L.K."/>
            <person name="Prochnik S.E."/>
            <person name="Ginger M.L."/>
            <person name="Dacks J.B."/>
            <person name="Carpenter M.L."/>
            <person name="Field M.C."/>
            <person name="Kuo A."/>
            <person name="Paredez A."/>
            <person name="Chapman J."/>
            <person name="Pham J."/>
            <person name="Shu S."/>
            <person name="Neupane R."/>
            <person name="Cipriano M."/>
            <person name="Mancuso J."/>
            <person name="Tu H."/>
            <person name="Salamov A."/>
            <person name="Lindquist E."/>
            <person name="Shapiro H."/>
            <person name="Lucas S."/>
            <person name="Grigoriev I.V."/>
            <person name="Cande W.Z."/>
            <person name="Fulton C."/>
            <person name="Rokhsar D.S."/>
            <person name="Dawson S.C."/>
        </authorList>
    </citation>
    <scope>NUCLEOTIDE SEQUENCE [LARGE SCALE GENOMIC DNA]</scope>
    <source>
        <strain evidence="1 2">NEG-M</strain>
    </source>
</reference>
<keyword evidence="2" id="KW-1185">Reference proteome</keyword>
<dbReference type="InParanoid" id="D2VKL0"/>
<evidence type="ECO:0000313" key="2">
    <source>
        <dbReference type="Proteomes" id="UP000006671"/>
    </source>
</evidence>
<proteinExistence type="predicted"/>
<dbReference type="AlphaFoldDB" id="D2VKL0"/>
<dbReference type="KEGG" id="ngr:NAEGRDRAFT_69431"/>
<dbReference type="RefSeq" id="XP_002675357.1">
    <property type="nucleotide sequence ID" value="XM_002675311.1"/>
</dbReference>
<name>D2VKL0_NAEGR</name>
<evidence type="ECO:0000313" key="1">
    <source>
        <dbReference type="EMBL" id="EFC42613.1"/>
    </source>
</evidence>
<dbReference type="Proteomes" id="UP000006671">
    <property type="component" value="Unassembled WGS sequence"/>
</dbReference>
<dbReference type="EMBL" id="GG738878">
    <property type="protein sequence ID" value="EFC42613.1"/>
    <property type="molecule type" value="Genomic_DNA"/>
</dbReference>
<gene>
    <name evidence="1" type="ORF">NAEGRDRAFT_69431</name>
</gene>
<dbReference type="OrthoDB" id="10551267at2759"/>
<dbReference type="OMA" id="ADDADYM"/>
<dbReference type="VEuPathDB" id="AmoebaDB:NAEGRDRAFT_69431"/>